<keyword evidence="7" id="KW-0675">Receptor</keyword>
<dbReference type="GO" id="GO:0005119">
    <property type="term" value="F:smoothened binding"/>
    <property type="evidence" value="ECO:0007669"/>
    <property type="project" value="TreeGrafter"/>
</dbReference>
<proteinExistence type="inferred from homology"/>
<dbReference type="GO" id="GO:0008158">
    <property type="term" value="F:hedgehog receptor activity"/>
    <property type="evidence" value="ECO:0007669"/>
    <property type="project" value="InterPro"/>
</dbReference>
<dbReference type="CDD" id="cd04652">
    <property type="entry name" value="LbH_eIF2B_gamma_C"/>
    <property type="match status" value="1"/>
</dbReference>
<dbReference type="GO" id="GO:0005886">
    <property type="term" value="C:plasma membrane"/>
    <property type="evidence" value="ECO:0007669"/>
    <property type="project" value="TreeGrafter"/>
</dbReference>
<dbReference type="InterPro" id="IPR053958">
    <property type="entry name" value="HMGCR/SNAP/NPC1-like_SSD"/>
</dbReference>
<dbReference type="Gene3D" id="1.20.1640.10">
    <property type="entry name" value="Multidrug efflux transporter AcrB transmembrane domain"/>
    <property type="match status" value="2"/>
</dbReference>
<organism evidence="12 13">
    <name type="scientific">Polypterus senegalus</name>
    <name type="common">Senegal bichir</name>
    <dbReference type="NCBI Taxonomy" id="55291"/>
    <lineage>
        <taxon>Eukaryota</taxon>
        <taxon>Metazoa</taxon>
        <taxon>Chordata</taxon>
        <taxon>Craniata</taxon>
        <taxon>Vertebrata</taxon>
        <taxon>Euteleostomi</taxon>
        <taxon>Actinopterygii</taxon>
        <taxon>Polypteriformes</taxon>
        <taxon>Polypteridae</taxon>
        <taxon>Polypterus</taxon>
    </lineage>
</organism>
<feature type="transmembrane region" description="Helical" evidence="10">
    <location>
        <begin position="1291"/>
        <end position="1310"/>
    </location>
</feature>
<feature type="non-terminal residue" evidence="12">
    <location>
        <position position="1"/>
    </location>
</feature>
<comment type="similarity">
    <text evidence="2">Belongs to the patched family.</text>
</comment>
<feature type="transmembrane region" description="Helical" evidence="10">
    <location>
        <begin position="1322"/>
        <end position="1347"/>
    </location>
</feature>
<protein>
    <submittedName>
        <fullName evidence="12">PTC1 protein</fullName>
    </submittedName>
</protein>
<feature type="transmembrane region" description="Helical" evidence="10">
    <location>
        <begin position="1196"/>
        <end position="1217"/>
    </location>
</feature>
<feature type="transmembrane region" description="Helical" evidence="10">
    <location>
        <begin position="970"/>
        <end position="987"/>
    </location>
</feature>
<dbReference type="PANTHER" id="PTHR46022:SF3">
    <property type="entry name" value="PROTEIN PATCHED HOMOLOG 2"/>
    <property type="match status" value="1"/>
</dbReference>
<feature type="compositionally biased region" description="Basic and acidic residues" evidence="9">
    <location>
        <begin position="1486"/>
        <end position="1498"/>
    </location>
</feature>
<evidence type="ECO:0000256" key="2">
    <source>
        <dbReference type="ARBA" id="ARBA00005585"/>
    </source>
</evidence>
<keyword evidence="5 10" id="KW-1133">Transmembrane helix</keyword>
<dbReference type="PROSITE" id="PS50156">
    <property type="entry name" value="SSD"/>
    <property type="match status" value="1"/>
</dbReference>
<keyword evidence="6 10" id="KW-0472">Membrane</keyword>
<evidence type="ECO:0000256" key="6">
    <source>
        <dbReference type="ARBA" id="ARBA00023136"/>
    </source>
</evidence>
<dbReference type="EMBL" id="JAATIS010004524">
    <property type="protein sequence ID" value="KAG2461273.1"/>
    <property type="molecule type" value="Genomic_DNA"/>
</dbReference>
<feature type="compositionally biased region" description="Basic and acidic residues" evidence="9">
    <location>
        <begin position="1617"/>
        <end position="1629"/>
    </location>
</feature>
<dbReference type="GO" id="GO:0097108">
    <property type="term" value="F:hedgehog family protein binding"/>
    <property type="evidence" value="ECO:0007669"/>
    <property type="project" value="TreeGrafter"/>
</dbReference>
<reference evidence="12 13" key="1">
    <citation type="journal article" date="2021" name="Cell">
        <title>Tracing the genetic footprints of vertebrate landing in non-teleost ray-finned fishes.</title>
        <authorList>
            <person name="Bi X."/>
            <person name="Wang K."/>
            <person name="Yang L."/>
            <person name="Pan H."/>
            <person name="Jiang H."/>
            <person name="Wei Q."/>
            <person name="Fang M."/>
            <person name="Yu H."/>
            <person name="Zhu C."/>
            <person name="Cai Y."/>
            <person name="He Y."/>
            <person name="Gan X."/>
            <person name="Zeng H."/>
            <person name="Yu D."/>
            <person name="Zhu Y."/>
            <person name="Jiang H."/>
            <person name="Qiu Q."/>
            <person name="Yang H."/>
            <person name="Zhang Y.E."/>
            <person name="Wang W."/>
            <person name="Zhu M."/>
            <person name="He S."/>
            <person name="Zhang G."/>
        </authorList>
    </citation>
    <scope>NUCLEOTIDE SEQUENCE [LARGE SCALE GENOMIC DNA]</scope>
    <source>
        <strain evidence="12">Bchr_013</strain>
    </source>
</reference>
<evidence type="ECO:0000313" key="13">
    <source>
        <dbReference type="Proteomes" id="UP000886611"/>
    </source>
</evidence>
<feature type="transmembrane region" description="Helical" evidence="10">
    <location>
        <begin position="1252"/>
        <end position="1271"/>
    </location>
</feature>
<dbReference type="InterPro" id="IPR004766">
    <property type="entry name" value="TM_rcpt_patched"/>
</dbReference>
<evidence type="ECO:0000256" key="5">
    <source>
        <dbReference type="ARBA" id="ARBA00022989"/>
    </source>
</evidence>
<keyword evidence="13" id="KW-1185">Reference proteome</keyword>
<feature type="transmembrane region" description="Helical" evidence="10">
    <location>
        <begin position="1223"/>
        <end position="1245"/>
    </location>
</feature>
<gene>
    <name evidence="12" type="primary">Ptch1_1</name>
    <name evidence="12" type="ORF">GTO96_0008614</name>
</gene>
<dbReference type="PANTHER" id="PTHR46022">
    <property type="entry name" value="PROTEIN PATCHED"/>
    <property type="match status" value="1"/>
</dbReference>
<evidence type="ECO:0000256" key="1">
    <source>
        <dbReference type="ARBA" id="ARBA00004141"/>
    </source>
</evidence>
<evidence type="ECO:0000256" key="8">
    <source>
        <dbReference type="ARBA" id="ARBA00023180"/>
    </source>
</evidence>
<dbReference type="Pfam" id="PF12349">
    <property type="entry name" value="Sterol-sensing"/>
    <property type="match status" value="1"/>
</dbReference>
<evidence type="ECO:0000256" key="7">
    <source>
        <dbReference type="ARBA" id="ARBA00023170"/>
    </source>
</evidence>
<name>A0A8X7X4R8_POLSE</name>
<feature type="transmembrane region" description="Helical" evidence="10">
    <location>
        <begin position="926"/>
        <end position="950"/>
    </location>
</feature>
<feature type="transmembrane region" description="Helical" evidence="10">
    <location>
        <begin position="716"/>
        <end position="738"/>
    </location>
</feature>
<feature type="transmembrane region" description="Helical" evidence="10">
    <location>
        <begin position="643"/>
        <end position="668"/>
    </location>
</feature>
<dbReference type="FunFam" id="1.20.1640.10:FF:000003">
    <property type="entry name" value="protein patched homolog 1"/>
    <property type="match status" value="1"/>
</dbReference>
<keyword evidence="4 10" id="KW-0812">Transmembrane</keyword>
<dbReference type="InterPro" id="IPR056764">
    <property type="entry name" value="LbH_EIF2B3/5"/>
</dbReference>
<feature type="transmembrane region" description="Helical" evidence="10">
    <location>
        <begin position="612"/>
        <end position="631"/>
    </location>
</feature>
<feature type="transmembrane region" description="Helical" evidence="10">
    <location>
        <begin position="674"/>
        <end position="695"/>
    </location>
</feature>
<keyword evidence="8" id="KW-0325">Glycoprotein</keyword>
<dbReference type="Pfam" id="PF25084">
    <property type="entry name" value="LbH_EIF2B"/>
    <property type="match status" value="1"/>
</dbReference>
<dbReference type="SUPFAM" id="SSF51161">
    <property type="entry name" value="Trimeric LpxA-like enzymes"/>
    <property type="match status" value="1"/>
</dbReference>
<dbReference type="GO" id="GO:0045879">
    <property type="term" value="P:negative regulation of smoothened signaling pathway"/>
    <property type="evidence" value="ECO:0007669"/>
    <property type="project" value="TreeGrafter"/>
</dbReference>
<evidence type="ECO:0000256" key="9">
    <source>
        <dbReference type="SAM" id="MobiDB-lite"/>
    </source>
</evidence>
<comment type="subcellular location">
    <subcellularLocation>
        <location evidence="1">Membrane</location>
        <topology evidence="1">Multi-pass membrane protein</topology>
    </subcellularLocation>
</comment>
<accession>A0A8X7X4R8</accession>
<evidence type="ECO:0000256" key="3">
    <source>
        <dbReference type="ARBA" id="ARBA00022490"/>
    </source>
</evidence>
<evidence type="ECO:0000256" key="4">
    <source>
        <dbReference type="ARBA" id="ARBA00022692"/>
    </source>
</evidence>
<dbReference type="FunFam" id="1.20.1640.10:FF:000007">
    <property type="entry name" value="Protein patched homolog 1"/>
    <property type="match status" value="1"/>
</dbReference>
<dbReference type="Proteomes" id="UP000886611">
    <property type="component" value="Unassembled WGS sequence"/>
</dbReference>
<dbReference type="NCBIfam" id="TIGR00918">
    <property type="entry name" value="2A060602"/>
    <property type="match status" value="1"/>
</dbReference>
<dbReference type="InterPro" id="IPR011004">
    <property type="entry name" value="Trimer_LpxA-like_sf"/>
</dbReference>
<evidence type="ECO:0000259" key="11">
    <source>
        <dbReference type="PROSITE" id="PS50156"/>
    </source>
</evidence>
<evidence type="ECO:0000313" key="12">
    <source>
        <dbReference type="EMBL" id="KAG2461273.1"/>
    </source>
</evidence>
<dbReference type="SUPFAM" id="SSF82866">
    <property type="entry name" value="Multidrug efflux transporter AcrB transmembrane domain"/>
    <property type="match status" value="2"/>
</dbReference>
<feature type="region of interest" description="Disordered" evidence="9">
    <location>
        <begin position="1603"/>
        <end position="1629"/>
    </location>
</feature>
<sequence length="1629" mass="181934">MIRGVPPINHQTKLQMSSSQTSLAVVRAYTEKDKAPSILFHDVLVVRSDIEYHLKESIQHRNLSMKAIRVTRPIKGKTDRSGHLTYVHSSVLPLKCRVYEALPKGEEHHAREKTFHKPSQMGYVKLGSDCCSAPVELCISSKDEELIELAREKSCWNDHRGDMSDAYHSGKLRCFVHVMEDGMCYRVNTLPAYIEANRQAPKLYSEEPCIHPSAIISERSTVGSDSIIAANCQISEKSSIKRSTIGYSTSVKEKVKISSSIIMNNVVIEEGCNVQGSVICSSAVIGRGSDIKYCLVGSGQRIEAEAGSRVSQELRYTKEKQGEDTIFTSQMLIQTNKKEGATVLTQEALLQHLEAALGASKVQVSLYGKSWDLNKICYKSGVPIIENGMIERMIDKLFPCMIVTPLDCFWEGSKLQGGSAYLPGKQDIQWMNLDPVQLMEELGQFTSLEGFREMLEKAQVGHAYMDRPCLDPFDPDCPSSAPNKALHKTPDIPLELHGGCHGFSKKFMHWQEELILGGVSKDSQNNLLSAEALQTMYLLMSPKQLYEHFKDDYEIHDINWNEEKATAILESWQRKFVEVAHQSISQNTSQSIHAFSTTTLNDIMKSFSDVSVIRVAGGYLLMLAYACVTMLRWDCAKSQGAVGLAGVLLVALSVASGLGLCSLLGISFNAATTQVLPFLALGIGVDDMFLLAHAFTETGYNIPFKERTGECLRRTGTSVALTSINNMIAFFMAALVPIPALRAFSLQAAIVVVFNFAMVLLIFPAILSLDLRRREDKRLDILCCFYSPCSNRVIQIQPQEFADANDNHTYSQQSYRGPTITTSTQITTTVQAFTQCDASGQHIVTILPPTSQISTSPSVLVSSNSDTYDSQLFMASSSTRDLLAHLDESKSRRECVPLPFFRWNLSDFARDKYAPLLLKPKTKVTVLVMFMVLLGISLYGTTMVHDGLYLTDIVPRETKEYDFISAQFKYFSFYNIYLVTMGGFDYARSQRLLLQLHNSFNSVKYVVRDENQKLPRMWLHYFLDWLQAFDSDWAAGRITRENYRNGTEDGVLAYKLLIQTGSKKEPFNYSQLTTRKLIDEEGMINPETFYIYLTVWVSNDPLGYAASQANFEPHPPEWIHDKYDTTGENLRIPAAEPLEFAQFPFYLNGLRQTTDFIEAIESVRSICDEFSKKGILNYPSGYPFLFWEQYIGLRHWFLLSISVVLACTFFVCAMLLLNPWTAGIIVFILAMMTIELFGIMGLIGIKLSAIPVVILIASVGIGVEFTVHVALGFLTAIGNRNLRSIIALEHMFAPVMDGAISTLLGVLMLAGSEFDFIMRYFFAVLTILTLLGLLNGLVLLPVLLSLLGPPAEVTPMDSANHLPTPSAEQMPPPPMNEHELYSRCYPSRRHEHAFSETSESEYYSETTTASRLGDEEYQYWDQNAYIIPPSNAPPSHILLEASKNPSFPKLTVVKPYKEGKEILTTKGHLNAPVQTTVSSVSSQISRQDKKLDFHHDQGPQRQHLSSDRPQGPGRTNYSSSSSHNNSKLHHPRTTLPAYSTATRISGPNSSVTTVTATASVTVAVHPSLPGSFTGYTHEGFEDSESDCIEEPLPPSYVVSEKQTAANKVDVSESQDLECDRRNRETLNQH</sequence>
<feature type="region of interest" description="Disordered" evidence="9">
    <location>
        <begin position="1479"/>
        <end position="1532"/>
    </location>
</feature>
<dbReference type="InterPro" id="IPR000731">
    <property type="entry name" value="SSD"/>
</dbReference>
<feature type="domain" description="SSD" evidence="11">
    <location>
        <begin position="611"/>
        <end position="769"/>
    </location>
</feature>
<feature type="transmembrane region" description="Helical" evidence="10">
    <location>
        <begin position="744"/>
        <end position="769"/>
    </location>
</feature>
<evidence type="ECO:0000256" key="10">
    <source>
        <dbReference type="SAM" id="Phobius"/>
    </source>
</evidence>
<feature type="non-terminal residue" evidence="12">
    <location>
        <position position="1629"/>
    </location>
</feature>
<comment type="caution">
    <text evidence="12">The sequence shown here is derived from an EMBL/GenBank/DDBJ whole genome shotgun (WGS) entry which is preliminary data.</text>
</comment>
<feature type="compositionally biased region" description="Low complexity" evidence="9">
    <location>
        <begin position="1516"/>
        <end position="1525"/>
    </location>
</feature>
<dbReference type="Gene3D" id="2.160.10.10">
    <property type="entry name" value="Hexapeptide repeat proteins"/>
    <property type="match status" value="1"/>
</dbReference>
<keyword evidence="3" id="KW-0963">Cytoplasm</keyword>